<dbReference type="GeneID" id="66566155"/>
<dbReference type="SUPFAM" id="SSF51445">
    <property type="entry name" value="(Trans)glycosidases"/>
    <property type="match status" value="1"/>
</dbReference>
<sequence>MWQRRALELNTQDIWHWRHITALADYARRYGFNTLVLGQADLLDKLVTPPAYQHARFDDRISSQQRSRCVYLNQVAAYCREQGLALYLQCKELAFPTDLLLQHPQLLDDARQFRIDTHFWCDYLAAKVDLLMQQIPRLSGLMLAISNSDSLIRFAPPPGEEMQNGIISPTMPPAMPPTLDSEPIYRQLFTAVSRVVHAHQRHLVLRAFPANHHDMSHVLEAIRSLPVTVSAAIKMTPERFWPEFPNNPALLELDDREIWVELDLAGEEVGWGNLPFLRYTEIQGRLLWCREKNPAIVSAACRISWDGVDNHSVLGSLSEFTLFACARLLNDSAPPVNESELFRQWLAECWQWQPDDAVRHTMRALLEQAQQALSLSLYARHHVFHRHSLLPSSYGQAVWSLYGQLNRNHWLPGSGRDITFDRRETELASQNLYQIVREKDAAWQLADQSQQAASQFARDHDLPEPLRQRWQQEWRGLALYCRAFVHAQKAFFTLHYCQRVENNWTLREIAKTNIQALYGIAHEMDDFCLQHRDYPVSMHVMFDAARPRALADSLQQQLTVLTQDTGGGHQAASRHEA</sequence>
<organism evidence="1 2">
    <name type="scientific">Dickeya fangzhongdai</name>
    <dbReference type="NCBI Taxonomy" id="1778540"/>
    <lineage>
        <taxon>Bacteria</taxon>
        <taxon>Pseudomonadati</taxon>
        <taxon>Pseudomonadota</taxon>
        <taxon>Gammaproteobacteria</taxon>
        <taxon>Enterobacterales</taxon>
        <taxon>Pectobacteriaceae</taxon>
        <taxon>Dickeya</taxon>
    </lineage>
</organism>
<protein>
    <submittedName>
        <fullName evidence="1">Uncharacterized protein</fullName>
    </submittedName>
</protein>
<evidence type="ECO:0000313" key="1">
    <source>
        <dbReference type="EMBL" id="ATZ95638.1"/>
    </source>
</evidence>
<dbReference type="EMBL" id="CP025003">
    <property type="protein sequence ID" value="ATZ95638.1"/>
    <property type="molecule type" value="Genomic_DNA"/>
</dbReference>
<accession>A0A2K8QRC1</accession>
<dbReference type="AlphaFoldDB" id="A0A2K8QRC1"/>
<gene>
    <name evidence="1" type="ORF">CVE23_17700</name>
</gene>
<reference evidence="2" key="1">
    <citation type="journal article" date="2018" name="Genome Announc.">
        <title>Complete genome sequence of a Dickeya fangzhongdai type strain causing bleeding canker of pear tree trunks.</title>
        <authorList>
            <person name="Zhao Y."/>
            <person name="Tian Y."/>
            <person name="Li X."/>
            <person name="Hu B."/>
        </authorList>
    </citation>
    <scope>NUCLEOTIDE SEQUENCE [LARGE SCALE GENOMIC DNA]</scope>
    <source>
        <strain evidence="2">DSM 101947</strain>
    </source>
</reference>
<dbReference type="RefSeq" id="WP_038920063.1">
    <property type="nucleotide sequence ID" value="NZ_BMJF01000012.1"/>
</dbReference>
<dbReference type="KEGG" id="dfn:CVE23_17700"/>
<dbReference type="InterPro" id="IPR017853">
    <property type="entry name" value="GH"/>
</dbReference>
<keyword evidence="2" id="KW-1185">Reference proteome</keyword>
<dbReference type="Proteomes" id="UP000231901">
    <property type="component" value="Chromosome"/>
</dbReference>
<evidence type="ECO:0000313" key="2">
    <source>
        <dbReference type="Proteomes" id="UP000231901"/>
    </source>
</evidence>
<proteinExistence type="predicted"/>
<name>A0A2K8QRC1_9GAMM</name>